<dbReference type="NCBIfam" id="TIGR00254">
    <property type="entry name" value="GGDEF"/>
    <property type="match status" value="1"/>
</dbReference>
<dbReference type="AlphaFoldDB" id="A0A368NQJ1"/>
<dbReference type="InterPro" id="IPR043128">
    <property type="entry name" value="Rev_trsase/Diguanyl_cyclase"/>
</dbReference>
<keyword evidence="4" id="KW-0472">Membrane</keyword>
<comment type="cofactor">
    <cofactor evidence="1">
        <name>Mg(2+)</name>
        <dbReference type="ChEBI" id="CHEBI:18420"/>
    </cofactor>
</comment>
<dbReference type="PANTHER" id="PTHR45138">
    <property type="entry name" value="REGULATORY COMPONENTS OF SENSORY TRANSDUCTION SYSTEM"/>
    <property type="match status" value="1"/>
</dbReference>
<dbReference type="Gene3D" id="1.25.40.10">
    <property type="entry name" value="Tetratricopeptide repeat domain"/>
    <property type="match status" value="2"/>
</dbReference>
<dbReference type="SMART" id="SM00267">
    <property type="entry name" value="GGDEF"/>
    <property type="match status" value="1"/>
</dbReference>
<dbReference type="EMBL" id="QPID01000002">
    <property type="protein sequence ID" value="RCU51749.1"/>
    <property type="molecule type" value="Genomic_DNA"/>
</dbReference>
<dbReference type="PROSITE" id="PS50887">
    <property type="entry name" value="GGDEF"/>
    <property type="match status" value="1"/>
</dbReference>
<proteinExistence type="predicted"/>
<evidence type="ECO:0000313" key="7">
    <source>
        <dbReference type="Proteomes" id="UP000252558"/>
    </source>
</evidence>
<evidence type="ECO:0000256" key="4">
    <source>
        <dbReference type="SAM" id="Phobius"/>
    </source>
</evidence>
<keyword evidence="4" id="KW-1133">Transmembrane helix</keyword>
<dbReference type="Gene3D" id="3.30.70.270">
    <property type="match status" value="1"/>
</dbReference>
<feature type="transmembrane region" description="Helical" evidence="4">
    <location>
        <begin position="432"/>
        <end position="455"/>
    </location>
</feature>
<dbReference type="CDD" id="cd01949">
    <property type="entry name" value="GGDEF"/>
    <property type="match status" value="1"/>
</dbReference>
<dbReference type="InterPro" id="IPR019734">
    <property type="entry name" value="TPR_rpt"/>
</dbReference>
<dbReference type="InterPro" id="IPR011990">
    <property type="entry name" value="TPR-like_helical_dom_sf"/>
</dbReference>
<dbReference type="SUPFAM" id="SSF48452">
    <property type="entry name" value="TPR-like"/>
    <property type="match status" value="2"/>
</dbReference>
<dbReference type="InterPro" id="IPR050469">
    <property type="entry name" value="Diguanylate_Cyclase"/>
</dbReference>
<keyword evidence="4" id="KW-0812">Transmembrane</keyword>
<comment type="catalytic activity">
    <reaction evidence="3">
        <text>2 GTP = 3',3'-c-di-GMP + 2 diphosphate</text>
        <dbReference type="Rhea" id="RHEA:24898"/>
        <dbReference type="ChEBI" id="CHEBI:33019"/>
        <dbReference type="ChEBI" id="CHEBI:37565"/>
        <dbReference type="ChEBI" id="CHEBI:58805"/>
        <dbReference type="EC" id="2.7.7.65"/>
    </reaction>
</comment>
<dbReference type="OrthoDB" id="9813903at2"/>
<dbReference type="RefSeq" id="WP_114337178.1">
    <property type="nucleotide sequence ID" value="NZ_QPID01000002.1"/>
</dbReference>
<protein>
    <recommendedName>
        <fullName evidence="2">diguanylate cyclase</fullName>
        <ecNumber evidence="2">2.7.7.65</ecNumber>
    </recommendedName>
</protein>
<dbReference type="EC" id="2.7.7.65" evidence="2"/>
<evidence type="ECO:0000313" key="6">
    <source>
        <dbReference type="EMBL" id="RCU51749.1"/>
    </source>
</evidence>
<comment type="caution">
    <text evidence="6">The sequence shown here is derived from an EMBL/GenBank/DDBJ whole genome shotgun (WGS) entry which is preliminary data.</text>
</comment>
<name>A0A368NQJ1_9GAMM</name>
<reference evidence="6 7" key="1">
    <citation type="submission" date="2018-07" db="EMBL/GenBank/DDBJ databases">
        <title>Corallincola holothuriorum sp. nov., a new facultative anaerobe isolated from sea cucumber Apostichopus japonicus.</title>
        <authorList>
            <person name="Xia H."/>
        </authorList>
    </citation>
    <scope>NUCLEOTIDE SEQUENCE [LARGE SCALE GENOMIC DNA]</scope>
    <source>
        <strain evidence="6 7">C4</strain>
    </source>
</reference>
<dbReference type="FunFam" id="3.30.70.270:FF:000001">
    <property type="entry name" value="Diguanylate cyclase domain protein"/>
    <property type="match status" value="1"/>
</dbReference>
<evidence type="ECO:0000256" key="2">
    <source>
        <dbReference type="ARBA" id="ARBA00012528"/>
    </source>
</evidence>
<dbReference type="InterPro" id="IPR029787">
    <property type="entry name" value="Nucleotide_cyclase"/>
</dbReference>
<dbReference type="SMART" id="SM00028">
    <property type="entry name" value="TPR"/>
    <property type="match status" value="4"/>
</dbReference>
<evidence type="ECO:0000256" key="1">
    <source>
        <dbReference type="ARBA" id="ARBA00001946"/>
    </source>
</evidence>
<accession>A0A368NQJ1</accession>
<organism evidence="6 7">
    <name type="scientific">Corallincola holothuriorum</name>
    <dbReference type="NCBI Taxonomy" id="2282215"/>
    <lineage>
        <taxon>Bacteria</taxon>
        <taxon>Pseudomonadati</taxon>
        <taxon>Pseudomonadota</taxon>
        <taxon>Gammaproteobacteria</taxon>
        <taxon>Alteromonadales</taxon>
        <taxon>Psychromonadaceae</taxon>
        <taxon>Corallincola</taxon>
    </lineage>
</organism>
<dbReference type="Pfam" id="PF00990">
    <property type="entry name" value="GGDEF"/>
    <property type="match status" value="1"/>
</dbReference>
<dbReference type="Proteomes" id="UP000252558">
    <property type="component" value="Unassembled WGS sequence"/>
</dbReference>
<evidence type="ECO:0000256" key="3">
    <source>
        <dbReference type="ARBA" id="ARBA00034247"/>
    </source>
</evidence>
<keyword evidence="7" id="KW-1185">Reference proteome</keyword>
<evidence type="ECO:0000259" key="5">
    <source>
        <dbReference type="PROSITE" id="PS50887"/>
    </source>
</evidence>
<dbReference type="GO" id="GO:0052621">
    <property type="term" value="F:diguanylate cyclase activity"/>
    <property type="evidence" value="ECO:0007669"/>
    <property type="project" value="UniProtKB-EC"/>
</dbReference>
<dbReference type="SUPFAM" id="SSF55073">
    <property type="entry name" value="Nucleotide cyclase"/>
    <property type="match status" value="1"/>
</dbReference>
<dbReference type="InterPro" id="IPR000160">
    <property type="entry name" value="GGDEF_dom"/>
</dbReference>
<feature type="domain" description="GGDEF" evidence="5">
    <location>
        <begin position="495"/>
        <end position="628"/>
    </location>
</feature>
<dbReference type="PANTHER" id="PTHR45138:SF9">
    <property type="entry name" value="DIGUANYLATE CYCLASE DGCM-RELATED"/>
    <property type="match status" value="1"/>
</dbReference>
<sequence length="630" mass="71594">MQKSSRYYLIARLLITVYFLLPSLAFAQTSFPVLEKQLSEIDNDDHQQALKILARYRSDLTLWSVTEQARFYRLNADHQIETSQLDIAKQNYDRSIGILMPLGASIDLVHSLLERSYIRYVQTNDREKYCPDRVIAEQFARALDNDELLVKALTQLAFCNNDDQQFDKGLKLLQEALSIAQRSNLSSARVAMIYNATALIYKNNGLNSQAYEHFSKAYQQWQSVDDKVDMVSMLHGMVGAAIEQAKWQQAKQHVGEMFELAKSAPEHPDFEFFAYYNAGRSALAKHELELATGYLAKALDRQANTAEKFFVKHTYALLAEAHLRNQAWQQAYRYAEQCLTLLQSSANELNDSRLLCQAIIAAQQNVPQVTLEAMLQLADKQTKAKRDFVNNAILKAALTHNEKLTQFENQLLLKQVEINELALLNEKDQRKIAYLTIAIFVLFMVALAAIIIFLARSRKVLQHRAETDFLTGIANRRRIFEHAQRLIERAAHNKDPLSIIIFDIDHFKQINDNYGHNVGDLAIQQIARLTANSLRPGDIVGRIGGEEFLVVLPNTQELQAQEVAERLRVMIASTKLEIENQSVRVTVSLGVCTLDKQRYALQSIINAADEALYFAKNAGRNQVKVSPSSN</sequence>
<gene>
    <name evidence="6" type="ORF">DU002_04570</name>
</gene>